<evidence type="ECO:0000256" key="2">
    <source>
        <dbReference type="ARBA" id="ARBA00021549"/>
    </source>
</evidence>
<gene>
    <name evidence="13" type="ORF">AACH06_01055</name>
</gene>
<dbReference type="SUPFAM" id="SSF54523">
    <property type="entry name" value="Pili subunits"/>
    <property type="match status" value="1"/>
</dbReference>
<evidence type="ECO:0000256" key="9">
    <source>
        <dbReference type="ARBA" id="ARBA00025772"/>
    </source>
</evidence>
<evidence type="ECO:0000256" key="6">
    <source>
        <dbReference type="ARBA" id="ARBA00022692"/>
    </source>
</evidence>
<comment type="similarity">
    <text evidence="9">Belongs to the GSP H family.</text>
</comment>
<name>A0ABU9BHH5_9BURK</name>
<keyword evidence="5" id="KW-0997">Cell inner membrane</keyword>
<dbReference type="InterPro" id="IPR045584">
    <property type="entry name" value="Pilin-like"/>
</dbReference>
<comment type="caution">
    <text evidence="13">The sequence shown here is derived from an EMBL/GenBank/DDBJ whole genome shotgun (WGS) entry which is preliminary data.</text>
</comment>
<organism evidence="13 14">
    <name type="scientific">Ideonella lacteola</name>
    <dbReference type="NCBI Taxonomy" id="2984193"/>
    <lineage>
        <taxon>Bacteria</taxon>
        <taxon>Pseudomonadati</taxon>
        <taxon>Pseudomonadota</taxon>
        <taxon>Betaproteobacteria</taxon>
        <taxon>Burkholderiales</taxon>
        <taxon>Sphaerotilaceae</taxon>
        <taxon>Ideonella</taxon>
    </lineage>
</organism>
<dbReference type="Pfam" id="PF07963">
    <property type="entry name" value="N_methyl"/>
    <property type="match status" value="1"/>
</dbReference>
<feature type="domain" description="General secretion pathway GspH" evidence="12">
    <location>
        <begin position="58"/>
        <end position="154"/>
    </location>
</feature>
<evidence type="ECO:0000259" key="12">
    <source>
        <dbReference type="Pfam" id="PF12019"/>
    </source>
</evidence>
<comment type="subcellular location">
    <subcellularLocation>
        <location evidence="1">Cell inner membrane</location>
        <topology evidence="1">Single-pass membrane protein</topology>
    </subcellularLocation>
</comment>
<evidence type="ECO:0000256" key="11">
    <source>
        <dbReference type="SAM" id="Phobius"/>
    </source>
</evidence>
<evidence type="ECO:0000256" key="10">
    <source>
        <dbReference type="ARBA" id="ARBA00030775"/>
    </source>
</evidence>
<dbReference type="RefSeq" id="WP_341423731.1">
    <property type="nucleotide sequence ID" value="NZ_JBBUTG010000001.1"/>
</dbReference>
<dbReference type="Pfam" id="PF12019">
    <property type="entry name" value="GspH"/>
    <property type="match status" value="1"/>
</dbReference>
<feature type="transmembrane region" description="Helical" evidence="11">
    <location>
        <begin position="21"/>
        <end position="41"/>
    </location>
</feature>
<dbReference type="Proteomes" id="UP001371218">
    <property type="component" value="Unassembled WGS sequence"/>
</dbReference>
<dbReference type="InterPro" id="IPR012902">
    <property type="entry name" value="N_methyl_site"/>
</dbReference>
<keyword evidence="3" id="KW-1003">Cell membrane</keyword>
<dbReference type="PROSITE" id="PS00409">
    <property type="entry name" value="PROKAR_NTER_METHYL"/>
    <property type="match status" value="1"/>
</dbReference>
<dbReference type="EMBL" id="JBBUTG010000001">
    <property type="protein sequence ID" value="MEK8029393.1"/>
    <property type="molecule type" value="Genomic_DNA"/>
</dbReference>
<proteinExistence type="inferred from homology"/>
<evidence type="ECO:0000256" key="3">
    <source>
        <dbReference type="ARBA" id="ARBA00022475"/>
    </source>
</evidence>
<evidence type="ECO:0000256" key="4">
    <source>
        <dbReference type="ARBA" id="ARBA00022481"/>
    </source>
</evidence>
<evidence type="ECO:0000256" key="8">
    <source>
        <dbReference type="ARBA" id="ARBA00023136"/>
    </source>
</evidence>
<evidence type="ECO:0000313" key="13">
    <source>
        <dbReference type="EMBL" id="MEK8029393.1"/>
    </source>
</evidence>
<dbReference type="NCBIfam" id="TIGR02532">
    <property type="entry name" value="IV_pilin_GFxxxE"/>
    <property type="match status" value="1"/>
</dbReference>
<keyword evidence="8 11" id="KW-0472">Membrane</keyword>
<keyword evidence="14" id="KW-1185">Reference proteome</keyword>
<reference evidence="13 14" key="1">
    <citation type="submission" date="2024-04" db="EMBL/GenBank/DDBJ databases">
        <title>Novel species of the genus Ideonella isolated from streams.</title>
        <authorList>
            <person name="Lu H."/>
        </authorList>
    </citation>
    <scope>NUCLEOTIDE SEQUENCE [LARGE SCALE GENOMIC DNA]</scope>
    <source>
        <strain evidence="13 14">DXS29W</strain>
    </source>
</reference>
<keyword evidence="6 11" id="KW-0812">Transmembrane</keyword>
<accession>A0ABU9BHH5</accession>
<evidence type="ECO:0000313" key="14">
    <source>
        <dbReference type="Proteomes" id="UP001371218"/>
    </source>
</evidence>
<keyword evidence="7 11" id="KW-1133">Transmembrane helix</keyword>
<keyword evidence="4" id="KW-0488">Methylation</keyword>
<evidence type="ECO:0000256" key="1">
    <source>
        <dbReference type="ARBA" id="ARBA00004377"/>
    </source>
</evidence>
<protein>
    <recommendedName>
        <fullName evidence="2">Type II secretion system protein H</fullName>
    </recommendedName>
    <alternativeName>
        <fullName evidence="10">General secretion pathway protein H</fullName>
    </alternativeName>
</protein>
<dbReference type="Gene3D" id="3.55.40.10">
    <property type="entry name" value="minor pseudopilin epsh domain"/>
    <property type="match status" value="1"/>
</dbReference>
<sequence length="197" mass="20841">MYLKSNYLRRDCRIPKAQRGVTLIETLASLAVAGVLATMGVPSMNQFKASAAVNAQMAELESAIHRARLVATTRGELVSICALDAESLKLGEPDCVATGKDWSAGWLVFVDRGERGTVGEADQILAIREAPTGAGGLIATTRYLTYRASGELLSIAAHFRAVPQGQPLLDQELPGSKLMCVNKPGNTRVATVGKCAG</sequence>
<evidence type="ECO:0000256" key="7">
    <source>
        <dbReference type="ARBA" id="ARBA00022989"/>
    </source>
</evidence>
<evidence type="ECO:0000256" key="5">
    <source>
        <dbReference type="ARBA" id="ARBA00022519"/>
    </source>
</evidence>
<dbReference type="InterPro" id="IPR022346">
    <property type="entry name" value="T2SS_GspH"/>
</dbReference>